<organism evidence="2 3">
    <name type="scientific">Littorina saxatilis</name>
    <dbReference type="NCBI Taxonomy" id="31220"/>
    <lineage>
        <taxon>Eukaryota</taxon>
        <taxon>Metazoa</taxon>
        <taxon>Spiralia</taxon>
        <taxon>Lophotrochozoa</taxon>
        <taxon>Mollusca</taxon>
        <taxon>Gastropoda</taxon>
        <taxon>Caenogastropoda</taxon>
        <taxon>Littorinimorpha</taxon>
        <taxon>Littorinoidea</taxon>
        <taxon>Littorinidae</taxon>
        <taxon>Littorina</taxon>
    </lineage>
</organism>
<sequence length="188" mass="20908">MAAKDSSNKEQELRDLLRKEHQRRHEFGGNLQCLLSHWERELLEQRTGGEVATVPELLKRLQEVDATLSPLLQQCQDLSLDVVNKREKGSSAGGERDSGYDTTPHTSEDLGARKRHATHMPRELAPPVGEAYPEVPDNAEAAERSLPADGDASQDNNHQHQDPQEHTDESSSDSETSSPTLTSRGERL</sequence>
<dbReference type="Proteomes" id="UP001374579">
    <property type="component" value="Unassembled WGS sequence"/>
</dbReference>
<keyword evidence="3" id="KW-1185">Reference proteome</keyword>
<name>A0AAN9GLW3_9CAEN</name>
<dbReference type="EMBL" id="JBAMIC010000002">
    <property type="protein sequence ID" value="KAK7113387.1"/>
    <property type="molecule type" value="Genomic_DNA"/>
</dbReference>
<feature type="compositionally biased region" description="Basic and acidic residues" evidence="1">
    <location>
        <begin position="86"/>
        <end position="99"/>
    </location>
</feature>
<feature type="compositionally biased region" description="Basic and acidic residues" evidence="1">
    <location>
        <begin position="157"/>
        <end position="169"/>
    </location>
</feature>
<evidence type="ECO:0000313" key="2">
    <source>
        <dbReference type="EMBL" id="KAK7113387.1"/>
    </source>
</evidence>
<evidence type="ECO:0000313" key="3">
    <source>
        <dbReference type="Proteomes" id="UP001374579"/>
    </source>
</evidence>
<reference evidence="2 3" key="1">
    <citation type="submission" date="2024-02" db="EMBL/GenBank/DDBJ databases">
        <title>Chromosome-scale genome assembly of the rough periwinkle Littorina saxatilis.</title>
        <authorList>
            <person name="De Jode A."/>
            <person name="Faria R."/>
            <person name="Formenti G."/>
            <person name="Sims Y."/>
            <person name="Smith T.P."/>
            <person name="Tracey A."/>
            <person name="Wood J.M.D."/>
            <person name="Zagrodzka Z.B."/>
            <person name="Johannesson K."/>
            <person name="Butlin R.K."/>
            <person name="Leder E.H."/>
        </authorList>
    </citation>
    <scope>NUCLEOTIDE SEQUENCE [LARGE SCALE GENOMIC DNA]</scope>
    <source>
        <strain evidence="2">Snail1</strain>
        <tissue evidence="2">Muscle</tissue>
    </source>
</reference>
<comment type="caution">
    <text evidence="2">The sequence shown here is derived from an EMBL/GenBank/DDBJ whole genome shotgun (WGS) entry which is preliminary data.</text>
</comment>
<accession>A0AAN9GLW3</accession>
<proteinExistence type="predicted"/>
<evidence type="ECO:0000256" key="1">
    <source>
        <dbReference type="SAM" id="MobiDB-lite"/>
    </source>
</evidence>
<feature type="region of interest" description="Disordered" evidence="1">
    <location>
        <begin position="86"/>
        <end position="188"/>
    </location>
</feature>
<gene>
    <name evidence="2" type="ORF">V1264_012685</name>
</gene>
<feature type="compositionally biased region" description="Low complexity" evidence="1">
    <location>
        <begin position="173"/>
        <end position="188"/>
    </location>
</feature>
<dbReference type="AlphaFoldDB" id="A0AAN9GLW3"/>
<protein>
    <submittedName>
        <fullName evidence="2">Uncharacterized protein</fullName>
    </submittedName>
</protein>